<keyword evidence="1" id="KW-0143">Chaperone</keyword>
<organism evidence="3 4">
    <name type="scientific">Heterostelium pallidum (strain ATCC 26659 / Pp 5 / PN500)</name>
    <name type="common">Cellular slime mold</name>
    <name type="synonym">Polysphondylium pallidum</name>
    <dbReference type="NCBI Taxonomy" id="670386"/>
    <lineage>
        <taxon>Eukaryota</taxon>
        <taxon>Amoebozoa</taxon>
        <taxon>Evosea</taxon>
        <taxon>Eumycetozoa</taxon>
        <taxon>Dictyostelia</taxon>
        <taxon>Acytosteliales</taxon>
        <taxon>Acytosteliaceae</taxon>
        <taxon>Heterostelium</taxon>
    </lineage>
</organism>
<dbReference type="GO" id="GO:0000502">
    <property type="term" value="C:proteasome complex"/>
    <property type="evidence" value="ECO:0007669"/>
    <property type="project" value="UniProtKB-KW"/>
</dbReference>
<gene>
    <name evidence="3" type="ORF">PPL_10625</name>
</gene>
<dbReference type="GO" id="GO:0005737">
    <property type="term" value="C:cytoplasm"/>
    <property type="evidence" value="ECO:0007669"/>
    <property type="project" value="TreeGrafter"/>
</dbReference>
<evidence type="ECO:0000256" key="1">
    <source>
        <dbReference type="ARBA" id="ARBA00023186"/>
    </source>
</evidence>
<keyword evidence="3" id="KW-0647">Proteasome</keyword>
<dbReference type="PANTHER" id="PTHR12828">
    <property type="entry name" value="PROTEASOME MATURATION PROTEIN UMP1"/>
    <property type="match status" value="1"/>
</dbReference>
<name>D3BRL4_HETP5</name>
<evidence type="ECO:0000313" key="4">
    <source>
        <dbReference type="Proteomes" id="UP000001396"/>
    </source>
</evidence>
<proteinExistence type="inferred from homology"/>
<comment type="caution">
    <text evidence="3">The sequence shown here is derived from an EMBL/GenBank/DDBJ whole genome shotgun (WGS) entry which is preliminary data.</text>
</comment>
<dbReference type="GeneID" id="31366094"/>
<dbReference type="Pfam" id="PF05348">
    <property type="entry name" value="UMP1"/>
    <property type="match status" value="1"/>
</dbReference>
<protein>
    <submittedName>
        <fullName evidence="3">Proteasome maturation factor UMP1 family protein</fullName>
    </submittedName>
</protein>
<dbReference type="GO" id="GO:0043248">
    <property type="term" value="P:proteasome assembly"/>
    <property type="evidence" value="ECO:0007669"/>
    <property type="project" value="InterPro"/>
</dbReference>
<dbReference type="AlphaFoldDB" id="D3BRL4"/>
<dbReference type="RefSeq" id="XP_020428180.1">
    <property type="nucleotide sequence ID" value="XM_020581393.1"/>
</dbReference>
<dbReference type="InParanoid" id="D3BRL4"/>
<comment type="similarity">
    <text evidence="2">Belongs to the POMP/UMP1 family.</text>
</comment>
<evidence type="ECO:0000313" key="3">
    <source>
        <dbReference type="EMBL" id="EFA76046.1"/>
    </source>
</evidence>
<evidence type="ECO:0000256" key="2">
    <source>
        <dbReference type="ARBA" id="ARBA00043974"/>
    </source>
</evidence>
<reference evidence="3 4" key="1">
    <citation type="journal article" date="2011" name="Genome Res.">
        <title>Phylogeny-wide analysis of social amoeba genomes highlights ancient origins for complex intercellular communication.</title>
        <authorList>
            <person name="Heidel A.J."/>
            <person name="Lawal H.M."/>
            <person name="Felder M."/>
            <person name="Schilde C."/>
            <person name="Helps N.R."/>
            <person name="Tunggal B."/>
            <person name="Rivero F."/>
            <person name="John U."/>
            <person name="Schleicher M."/>
            <person name="Eichinger L."/>
            <person name="Platzer M."/>
            <person name="Noegel A.A."/>
            <person name="Schaap P."/>
            <person name="Gloeckner G."/>
        </authorList>
    </citation>
    <scope>NUCLEOTIDE SEQUENCE [LARGE SCALE GENOMIC DNA]</scope>
    <source>
        <strain evidence="4">ATCC 26659 / Pp 5 / PN500</strain>
    </source>
</reference>
<dbReference type="EMBL" id="ADBJ01000050">
    <property type="protein sequence ID" value="EFA76046.1"/>
    <property type="molecule type" value="Genomic_DNA"/>
</dbReference>
<dbReference type="InterPro" id="IPR008012">
    <property type="entry name" value="Ump1"/>
</dbReference>
<dbReference type="STRING" id="670386.D3BRL4"/>
<dbReference type="Proteomes" id="UP000001396">
    <property type="component" value="Unassembled WGS sequence"/>
</dbReference>
<dbReference type="PANTHER" id="PTHR12828:SF3">
    <property type="entry name" value="PROTEASOME MATURATION PROTEIN"/>
    <property type="match status" value="1"/>
</dbReference>
<sequence>MANRVELGDFTLPELKTNDSQFQSHRYSHPVESIQLNQYIVVKQKKIDRDKIMFDKLSLLLLFNNKNSDTLTNSVYIDNRQYRSIDHMIDSYVKMELNCYKRNDYIYLFQESVDNRLKNFAVSNVFGQQLTMHYEIEKQIYSQFRRLPTLPSSMVGLETVLGLDEDFDFADFLNDPMMSEKPLPTLHDAMEIRLGMTKPSILKF</sequence>
<keyword evidence="4" id="KW-1185">Reference proteome</keyword>
<accession>D3BRL4</accession>
<dbReference type="GO" id="GO:0005634">
    <property type="term" value="C:nucleus"/>
    <property type="evidence" value="ECO:0007669"/>
    <property type="project" value="TreeGrafter"/>
</dbReference>